<dbReference type="Proteomes" id="UP000283850">
    <property type="component" value="Unassembled WGS sequence"/>
</dbReference>
<dbReference type="PANTHER" id="PTHR12526:SF630">
    <property type="entry name" value="GLYCOSYLTRANSFERASE"/>
    <property type="match status" value="1"/>
</dbReference>
<keyword evidence="3" id="KW-0808">Transferase</keyword>
<evidence type="ECO:0000313" key="3">
    <source>
        <dbReference type="EMBL" id="RGV57051.1"/>
    </source>
</evidence>
<evidence type="ECO:0000259" key="1">
    <source>
        <dbReference type="Pfam" id="PF00534"/>
    </source>
</evidence>
<dbReference type="Pfam" id="PF00534">
    <property type="entry name" value="Glycos_transf_1"/>
    <property type="match status" value="1"/>
</dbReference>
<dbReference type="SUPFAM" id="SSF53756">
    <property type="entry name" value="UDP-Glycosyltransferase/glycogen phosphorylase"/>
    <property type="match status" value="1"/>
</dbReference>
<evidence type="ECO:0000313" key="4">
    <source>
        <dbReference type="Proteomes" id="UP000283850"/>
    </source>
</evidence>
<dbReference type="InterPro" id="IPR028098">
    <property type="entry name" value="Glyco_trans_4-like_N"/>
</dbReference>
<dbReference type="GO" id="GO:0016757">
    <property type="term" value="F:glycosyltransferase activity"/>
    <property type="evidence" value="ECO:0007669"/>
    <property type="project" value="InterPro"/>
</dbReference>
<dbReference type="EMBL" id="QRZF01000002">
    <property type="protein sequence ID" value="RGV57051.1"/>
    <property type="molecule type" value="Genomic_DNA"/>
</dbReference>
<accession>A0A412YI11</accession>
<feature type="domain" description="Glycosyltransferase subfamily 4-like N-terminal" evidence="2">
    <location>
        <begin position="14"/>
        <end position="171"/>
    </location>
</feature>
<dbReference type="Pfam" id="PF13439">
    <property type="entry name" value="Glyco_transf_4"/>
    <property type="match status" value="1"/>
</dbReference>
<organism evidence="3 4">
    <name type="scientific">Bacteroides intestinalis</name>
    <dbReference type="NCBI Taxonomy" id="329854"/>
    <lineage>
        <taxon>Bacteria</taxon>
        <taxon>Pseudomonadati</taxon>
        <taxon>Bacteroidota</taxon>
        <taxon>Bacteroidia</taxon>
        <taxon>Bacteroidales</taxon>
        <taxon>Bacteroidaceae</taxon>
        <taxon>Bacteroides</taxon>
    </lineage>
</organism>
<sequence length="355" mass="40557">MKISFIISSLSNTGGTERMTCLMANELEFHGYDVSIISLTGSANSAFELNRKVSCLSLFPNVQNIRQTIGFRKIVKSLRNEVVKQRSECVIIVDIGLSVFTIPALIGKNIRMIGWEHFNYNSNLHKKWRKYLKRFSLFFLDDVVTLTESDKKVYLSKKFRKSKITCIHNPVIINPVQAKAKLDNKIAISIGRLTYQKGFDILIDIWSEIESRDDNWQLWIVGDGELYHQLRLNIEENGLTRVKLLGERQDIEKLLYSSSLYLMTSRFEGLPMVLLEAASVGVPIVSFDCETGPSEIVKDNGYLIPMGNRQQFINKTLEIMNNDAERLRLGMNSSGVLSNFNKDEIVMSWISLLNK</sequence>
<dbReference type="InterPro" id="IPR001296">
    <property type="entry name" value="Glyco_trans_1"/>
</dbReference>
<evidence type="ECO:0000259" key="2">
    <source>
        <dbReference type="Pfam" id="PF13439"/>
    </source>
</evidence>
<dbReference type="Gene3D" id="3.40.50.2000">
    <property type="entry name" value="Glycogen Phosphorylase B"/>
    <property type="match status" value="2"/>
</dbReference>
<proteinExistence type="predicted"/>
<dbReference type="CDD" id="cd03820">
    <property type="entry name" value="GT4_AmsD-like"/>
    <property type="match status" value="1"/>
</dbReference>
<feature type="domain" description="Glycosyl transferase family 1" evidence="1">
    <location>
        <begin position="179"/>
        <end position="332"/>
    </location>
</feature>
<protein>
    <submittedName>
        <fullName evidence="3">Glycosyltransferase family 4 protein</fullName>
    </submittedName>
</protein>
<dbReference type="PANTHER" id="PTHR12526">
    <property type="entry name" value="GLYCOSYLTRANSFERASE"/>
    <property type="match status" value="1"/>
</dbReference>
<name>A0A412YI11_9BACE</name>
<gene>
    <name evidence="3" type="ORF">DWW10_02980</name>
</gene>
<dbReference type="RefSeq" id="WP_022394354.1">
    <property type="nucleotide sequence ID" value="NZ_QRZF01000002.1"/>
</dbReference>
<reference evidence="3 4" key="1">
    <citation type="submission" date="2018-08" db="EMBL/GenBank/DDBJ databases">
        <title>A genome reference for cultivated species of the human gut microbiota.</title>
        <authorList>
            <person name="Zou Y."/>
            <person name="Xue W."/>
            <person name="Luo G."/>
        </authorList>
    </citation>
    <scope>NUCLEOTIDE SEQUENCE [LARGE SCALE GENOMIC DNA]</scope>
    <source>
        <strain evidence="3 4">AF14-32</strain>
    </source>
</reference>
<dbReference type="AlphaFoldDB" id="A0A412YI11"/>
<comment type="caution">
    <text evidence="3">The sequence shown here is derived from an EMBL/GenBank/DDBJ whole genome shotgun (WGS) entry which is preliminary data.</text>
</comment>